<gene>
    <name evidence="2" type="ORF">LSAT_V11C400176740</name>
</gene>
<dbReference type="AlphaFoldDB" id="A0A9R1W1Q5"/>
<dbReference type="EMBL" id="NBSK02000004">
    <property type="protein sequence ID" value="KAJ0214358.1"/>
    <property type="molecule type" value="Genomic_DNA"/>
</dbReference>
<proteinExistence type="predicted"/>
<feature type="domain" description="TRAPPC10/Trs130 C-terminal" evidence="1">
    <location>
        <begin position="289"/>
        <end position="349"/>
    </location>
</feature>
<dbReference type="GO" id="GO:0048193">
    <property type="term" value="P:Golgi vesicle transport"/>
    <property type="evidence" value="ECO:0007669"/>
    <property type="project" value="InterPro"/>
</dbReference>
<dbReference type="GO" id="GO:1990071">
    <property type="term" value="C:TRAPPII protein complex"/>
    <property type="evidence" value="ECO:0007669"/>
    <property type="project" value="InterPro"/>
</dbReference>
<evidence type="ECO:0000259" key="1">
    <source>
        <dbReference type="Pfam" id="PF12584"/>
    </source>
</evidence>
<sequence>MLGSSNGSLRLYVSISSGDTMMHEFKKLEEGLREFVASSGFSFDSGNVYIRILNLRFLLYPPVHVPDWVNSFVSRPCLLLLKLNMLYFFYYRMWFDKWLLKEHISSEPHNLNLVFCSSFFFSSRGLISLKHLNIFAIICRTIAVHFTNPFHVSTRVADKCSDGTLLLQVILHSQVKANLTIHDSWLDLKDGFTLAGESQNEAKDMNPDSDTILNIKYKISGDRNHGSHTPMFEDESSQMLTFKSALVLQRPVLEPCLAVGFLPLPPEGLRVGQLFTMKWRVERLKYLEDEQYDEVVYEINANSENWMIAGRKRGHAPLSTKQGSRIEISILCVPLVAGYMRPPQLELSDIGEGNISCNPAGPHLVCVSPPPLSSSFCIPIPIPA</sequence>
<evidence type="ECO:0000313" key="2">
    <source>
        <dbReference type="EMBL" id="KAJ0214358.1"/>
    </source>
</evidence>
<keyword evidence="3" id="KW-1185">Reference proteome</keyword>
<dbReference type="PANTHER" id="PTHR13251:SF3">
    <property type="entry name" value="TRAFFICKING PROTEIN PARTICLE COMPLEX SUBUNIT 10"/>
    <property type="match status" value="1"/>
</dbReference>
<protein>
    <recommendedName>
        <fullName evidence="1">TRAPPC10/Trs130 C-terminal domain-containing protein</fullName>
    </recommendedName>
</protein>
<dbReference type="InterPro" id="IPR045126">
    <property type="entry name" value="TRAPPC10/Trs130"/>
</dbReference>
<evidence type="ECO:0000313" key="3">
    <source>
        <dbReference type="Proteomes" id="UP000235145"/>
    </source>
</evidence>
<dbReference type="Proteomes" id="UP000235145">
    <property type="component" value="Unassembled WGS sequence"/>
</dbReference>
<dbReference type="Pfam" id="PF12584">
    <property type="entry name" value="TRAPPC10"/>
    <property type="match status" value="1"/>
</dbReference>
<organism evidence="2 3">
    <name type="scientific">Lactuca sativa</name>
    <name type="common">Garden lettuce</name>
    <dbReference type="NCBI Taxonomy" id="4236"/>
    <lineage>
        <taxon>Eukaryota</taxon>
        <taxon>Viridiplantae</taxon>
        <taxon>Streptophyta</taxon>
        <taxon>Embryophyta</taxon>
        <taxon>Tracheophyta</taxon>
        <taxon>Spermatophyta</taxon>
        <taxon>Magnoliopsida</taxon>
        <taxon>eudicotyledons</taxon>
        <taxon>Gunneridae</taxon>
        <taxon>Pentapetalae</taxon>
        <taxon>asterids</taxon>
        <taxon>campanulids</taxon>
        <taxon>Asterales</taxon>
        <taxon>Asteraceae</taxon>
        <taxon>Cichorioideae</taxon>
        <taxon>Cichorieae</taxon>
        <taxon>Lactucinae</taxon>
        <taxon>Lactuca</taxon>
    </lineage>
</organism>
<accession>A0A9R1W1Q5</accession>
<comment type="caution">
    <text evidence="2">The sequence shown here is derived from an EMBL/GenBank/DDBJ whole genome shotgun (WGS) entry which is preliminary data.</text>
</comment>
<dbReference type="PANTHER" id="PTHR13251">
    <property type="entry name" value="EPILEPSY HOLOPROSENCEPHALY CANDIDATE 1/TMEM1"/>
    <property type="match status" value="1"/>
</dbReference>
<dbReference type="InterPro" id="IPR022233">
    <property type="entry name" value="TRAPPC10/Trs130_C"/>
</dbReference>
<reference evidence="2 3" key="1">
    <citation type="journal article" date="2017" name="Nat. Commun.">
        <title>Genome assembly with in vitro proximity ligation data and whole-genome triplication in lettuce.</title>
        <authorList>
            <person name="Reyes-Chin-Wo S."/>
            <person name="Wang Z."/>
            <person name="Yang X."/>
            <person name="Kozik A."/>
            <person name="Arikit S."/>
            <person name="Song C."/>
            <person name="Xia L."/>
            <person name="Froenicke L."/>
            <person name="Lavelle D.O."/>
            <person name="Truco M.J."/>
            <person name="Xia R."/>
            <person name="Zhu S."/>
            <person name="Xu C."/>
            <person name="Xu H."/>
            <person name="Xu X."/>
            <person name="Cox K."/>
            <person name="Korf I."/>
            <person name="Meyers B.C."/>
            <person name="Michelmore R.W."/>
        </authorList>
    </citation>
    <scope>NUCLEOTIDE SEQUENCE [LARGE SCALE GENOMIC DNA]</scope>
    <source>
        <strain evidence="3">cv. Salinas</strain>
        <tissue evidence="2">Seedlings</tissue>
    </source>
</reference>
<name>A0A9R1W1Q5_LACSA</name>